<name>A0A9R1VGV9_LACSA</name>
<reference evidence="1 2" key="1">
    <citation type="journal article" date="2017" name="Nat. Commun.">
        <title>Genome assembly with in vitro proximity ligation data and whole-genome triplication in lettuce.</title>
        <authorList>
            <person name="Reyes-Chin-Wo S."/>
            <person name="Wang Z."/>
            <person name="Yang X."/>
            <person name="Kozik A."/>
            <person name="Arikit S."/>
            <person name="Song C."/>
            <person name="Xia L."/>
            <person name="Froenicke L."/>
            <person name="Lavelle D.O."/>
            <person name="Truco M.J."/>
            <person name="Xia R."/>
            <person name="Zhu S."/>
            <person name="Xu C."/>
            <person name="Xu H."/>
            <person name="Xu X."/>
            <person name="Cox K."/>
            <person name="Korf I."/>
            <person name="Meyers B.C."/>
            <person name="Michelmore R.W."/>
        </authorList>
    </citation>
    <scope>NUCLEOTIDE SEQUENCE [LARGE SCALE GENOMIC DNA]</scope>
    <source>
        <strain evidence="2">cv. Salinas</strain>
        <tissue evidence="1">Seedlings</tissue>
    </source>
</reference>
<gene>
    <name evidence="1" type="ORF">LSAT_V11C500238940</name>
</gene>
<organism evidence="1 2">
    <name type="scientific">Lactuca sativa</name>
    <name type="common">Garden lettuce</name>
    <dbReference type="NCBI Taxonomy" id="4236"/>
    <lineage>
        <taxon>Eukaryota</taxon>
        <taxon>Viridiplantae</taxon>
        <taxon>Streptophyta</taxon>
        <taxon>Embryophyta</taxon>
        <taxon>Tracheophyta</taxon>
        <taxon>Spermatophyta</taxon>
        <taxon>Magnoliopsida</taxon>
        <taxon>eudicotyledons</taxon>
        <taxon>Gunneridae</taxon>
        <taxon>Pentapetalae</taxon>
        <taxon>asterids</taxon>
        <taxon>campanulids</taxon>
        <taxon>Asterales</taxon>
        <taxon>Asteraceae</taxon>
        <taxon>Cichorioideae</taxon>
        <taxon>Cichorieae</taxon>
        <taxon>Lactucinae</taxon>
        <taxon>Lactuca</taxon>
    </lineage>
</organism>
<dbReference type="EMBL" id="NBSK02000005">
    <property type="protein sequence ID" value="KAJ0204503.1"/>
    <property type="molecule type" value="Genomic_DNA"/>
</dbReference>
<comment type="caution">
    <text evidence="1">The sequence shown here is derived from an EMBL/GenBank/DDBJ whole genome shotgun (WGS) entry which is preliminary data.</text>
</comment>
<dbReference type="AlphaFoldDB" id="A0A9R1VGV9"/>
<dbReference type="Proteomes" id="UP000235145">
    <property type="component" value="Unassembled WGS sequence"/>
</dbReference>
<evidence type="ECO:0000313" key="2">
    <source>
        <dbReference type="Proteomes" id="UP000235145"/>
    </source>
</evidence>
<accession>A0A9R1VGV9</accession>
<proteinExistence type="predicted"/>
<sequence length="120" mass="13168">MSGALAWQVKSVNEIIVFVLVEGDGTGLPGSPSFLVRLRSLLFFFAISLSCQRSKNVKRGSNFVPKLSRLRALITQSIQHQTLEINIETVLSGMQLCALEGLGMRVMTSYGNRIGTHLCL</sequence>
<evidence type="ECO:0000313" key="1">
    <source>
        <dbReference type="EMBL" id="KAJ0204503.1"/>
    </source>
</evidence>
<protein>
    <submittedName>
        <fullName evidence="1">Uncharacterized protein</fullName>
    </submittedName>
</protein>
<keyword evidence="2" id="KW-1185">Reference proteome</keyword>